<accession>A0A139IPD9</accession>
<evidence type="ECO:0000313" key="2">
    <source>
        <dbReference type="Proteomes" id="UP000073492"/>
    </source>
</evidence>
<name>A0A139IPD9_9PEZI</name>
<dbReference type="STRING" id="113226.A0A139IPD9"/>
<comment type="caution">
    <text evidence="1">The sequence shown here is derived from an EMBL/GenBank/DDBJ whole genome shotgun (WGS) entry which is preliminary data.</text>
</comment>
<dbReference type="OrthoDB" id="3650534at2759"/>
<protein>
    <submittedName>
        <fullName evidence="1">Uncharacterized protein</fullName>
    </submittedName>
</protein>
<evidence type="ECO:0000313" key="1">
    <source>
        <dbReference type="EMBL" id="KXT16462.1"/>
    </source>
</evidence>
<dbReference type="Proteomes" id="UP000073492">
    <property type="component" value="Unassembled WGS sequence"/>
</dbReference>
<proteinExistence type="predicted"/>
<sequence length="132" mass="14864">MKSFLYQPNYAVLRGEDRPPIIDEHHASALRHYNKAIKAVTSRVPQGSASPALLLFTCILFMCIEVVRDDIFAAMVLRQKRDALLGQFSACPKDLFLTVNPFFTRLSVLSAHYAAFPLRIRDNELTAALPDD</sequence>
<gene>
    <name evidence="1" type="ORF">AC579_1782</name>
</gene>
<dbReference type="AlphaFoldDB" id="A0A139IPD9"/>
<reference evidence="1 2" key="1">
    <citation type="submission" date="2015-07" db="EMBL/GenBank/DDBJ databases">
        <title>Comparative genomics of the Sigatoka disease complex on banana suggests a link between parallel evolutionary changes in Pseudocercospora fijiensis and Pseudocercospora eumusae and increased virulence on the banana host.</title>
        <authorList>
            <person name="Chang T.-C."/>
            <person name="Salvucci A."/>
            <person name="Crous P.W."/>
            <person name="Stergiopoulos I."/>
        </authorList>
    </citation>
    <scope>NUCLEOTIDE SEQUENCE [LARGE SCALE GENOMIC DNA]</scope>
    <source>
        <strain evidence="1 2">CBS 116634</strain>
    </source>
</reference>
<dbReference type="EMBL" id="LFZO01000036">
    <property type="protein sequence ID" value="KXT16462.1"/>
    <property type="molecule type" value="Genomic_DNA"/>
</dbReference>
<keyword evidence="2" id="KW-1185">Reference proteome</keyword>
<organism evidence="1 2">
    <name type="scientific">Pseudocercospora musae</name>
    <dbReference type="NCBI Taxonomy" id="113226"/>
    <lineage>
        <taxon>Eukaryota</taxon>
        <taxon>Fungi</taxon>
        <taxon>Dikarya</taxon>
        <taxon>Ascomycota</taxon>
        <taxon>Pezizomycotina</taxon>
        <taxon>Dothideomycetes</taxon>
        <taxon>Dothideomycetidae</taxon>
        <taxon>Mycosphaerellales</taxon>
        <taxon>Mycosphaerellaceae</taxon>
        <taxon>Pseudocercospora</taxon>
    </lineage>
</organism>